<proteinExistence type="inferred from homology"/>
<dbReference type="InterPro" id="IPR001232">
    <property type="entry name" value="SKP1-like"/>
</dbReference>
<comment type="subcellular location">
    <subcellularLocation>
        <location evidence="1">Nucleus</location>
    </subcellularLocation>
</comment>
<dbReference type="UniPathway" id="UPA00143"/>
<evidence type="ECO:0000256" key="1">
    <source>
        <dbReference type="ARBA" id="ARBA00004123"/>
    </source>
</evidence>
<dbReference type="Gramene" id="TraesWEE_scaffold_005010_01G000600.1">
    <property type="protein sequence ID" value="TraesWEE_scaffold_005010_01G000600.1"/>
    <property type="gene ID" value="TraesWEE_scaffold_005010_01G000600"/>
</dbReference>
<dbReference type="Proteomes" id="UP000019116">
    <property type="component" value="Chromosome 6D"/>
</dbReference>
<dbReference type="Gramene" id="TraesARI6D03G03604930.1">
    <property type="protein sequence ID" value="TraesARI6D03G03604930.1"/>
    <property type="gene ID" value="TraesARI6D03G03604930"/>
</dbReference>
<name>A0A3B6Q8N9_WHEAT</name>
<dbReference type="InterPro" id="IPR011333">
    <property type="entry name" value="SKP1/BTB/POZ_sf"/>
</dbReference>
<dbReference type="Gramene" id="TraesCLE_scaffold_006110_01G000600.1">
    <property type="protein sequence ID" value="TraesCLE_scaffold_006110_01G000600.1"/>
    <property type="gene ID" value="TraesCLE_scaffold_006110_01G000600"/>
</dbReference>
<sequence>MATSDTGEKKMIMLKLSDGKEFDVEEVVAMESQTIRHMIEDDCADKAIPIPNINSKILSKVIEYCDKHVPAKPGNVATGSPGAAASNTVSPAALAEDLKIWDAEFIKVNHATLFDLIQAASYLKIKGLLNQTCQIVADMIRGKTLEEIRNFFNIKNDYLPEEEEKIRRENQWAFQ</sequence>
<dbReference type="Gramene" id="TraesNOR6D03G03680620.1">
    <property type="protein sequence ID" value="TraesNOR6D03G03680620.1"/>
    <property type="gene ID" value="TraesNOR6D03G03680620"/>
</dbReference>
<dbReference type="OrthoDB" id="2342932at2759"/>
<accession>A0A3B6Q8N9</accession>
<dbReference type="InterPro" id="IPR016073">
    <property type="entry name" value="Skp1_comp_POZ"/>
</dbReference>
<dbReference type="SMART" id="SM00512">
    <property type="entry name" value="Skp1"/>
    <property type="match status" value="1"/>
</dbReference>
<dbReference type="Gramene" id="TraesPARA_EIv1.0_2225380.1">
    <property type="protein sequence ID" value="TraesPARA_EIv1.0_2225380.1.CDS"/>
    <property type="gene ID" value="TraesPARA_EIv1.0_2225380"/>
</dbReference>
<evidence type="ECO:0000259" key="9">
    <source>
        <dbReference type="Pfam" id="PF03931"/>
    </source>
</evidence>
<dbReference type="PANTHER" id="PTHR11165">
    <property type="entry name" value="SKP1"/>
    <property type="match status" value="1"/>
</dbReference>
<dbReference type="EnsemblPlants" id="TraesCS6D02G002600.1">
    <property type="protein sequence ID" value="TraesCS6D02G002600.1"/>
    <property type="gene ID" value="TraesCS6D02G002600"/>
</dbReference>
<dbReference type="GO" id="GO:0016567">
    <property type="term" value="P:protein ubiquitination"/>
    <property type="evidence" value="ECO:0007669"/>
    <property type="project" value="UniProtKB-UniRule"/>
</dbReference>
<dbReference type="Gramene" id="TraesSYM6D03G03588010.1">
    <property type="protein sequence ID" value="TraesSYM6D03G03588010.1"/>
    <property type="gene ID" value="TraesSYM6D03G03588010"/>
</dbReference>
<feature type="domain" description="SKP1 component dimerisation" evidence="8">
    <location>
        <begin position="126"/>
        <end position="173"/>
    </location>
</feature>
<dbReference type="Gramene" id="TraesJAG6D03G03633210.1">
    <property type="protein sequence ID" value="TraesJAG6D03G03633210.1"/>
    <property type="gene ID" value="TraesJAG6D03G03633210"/>
</dbReference>
<dbReference type="Gene3D" id="3.30.710.10">
    <property type="entry name" value="Potassium Channel Kv1.1, Chain A"/>
    <property type="match status" value="1"/>
</dbReference>
<dbReference type="SUPFAM" id="SSF81382">
    <property type="entry name" value="Skp1 dimerisation domain-like"/>
    <property type="match status" value="1"/>
</dbReference>
<dbReference type="Gramene" id="TraesLDM6D03G03643080.1">
    <property type="protein sequence ID" value="TraesLDM6D03G03643080.1"/>
    <property type="gene ID" value="TraesLDM6D03G03643080"/>
</dbReference>
<dbReference type="InterPro" id="IPR016072">
    <property type="entry name" value="Skp1_comp_dimer"/>
</dbReference>
<reference evidence="10" key="2">
    <citation type="submission" date="2018-10" db="UniProtKB">
        <authorList>
            <consortium name="EnsemblPlants"/>
        </authorList>
    </citation>
    <scope>IDENTIFICATION</scope>
</reference>
<dbReference type="GO" id="GO:0005737">
    <property type="term" value="C:cytoplasm"/>
    <property type="evidence" value="ECO:0000318"/>
    <property type="project" value="GO_Central"/>
</dbReference>
<comment type="function">
    <text evidence="6 7">Involved in ubiquitination and subsequent proteasomal degradation of target proteins. Together with CUL1, RBX1 and a F-box protein, it forms a SCF E3 ubiquitin ligase complex. The functional specificity of this complex depends on the type of F-box protein. In the SCF complex, it serves as an adapter that links the F-box protein to CUL1.</text>
</comment>
<dbReference type="SMR" id="A0A3B6Q8N9"/>
<dbReference type="InterPro" id="IPR016897">
    <property type="entry name" value="SKP1"/>
</dbReference>
<dbReference type="STRING" id="4565.A0A3B6Q8N9"/>
<dbReference type="GO" id="GO:0009867">
    <property type="term" value="P:jasmonic acid mediated signaling pathway"/>
    <property type="evidence" value="ECO:0007669"/>
    <property type="project" value="UniProtKB-ARBA"/>
</dbReference>
<evidence type="ECO:0000256" key="2">
    <source>
        <dbReference type="ARBA" id="ARBA00004906"/>
    </source>
</evidence>
<organism evidence="10">
    <name type="scientific">Triticum aestivum</name>
    <name type="common">Wheat</name>
    <dbReference type="NCBI Taxonomy" id="4565"/>
    <lineage>
        <taxon>Eukaryota</taxon>
        <taxon>Viridiplantae</taxon>
        <taxon>Streptophyta</taxon>
        <taxon>Embryophyta</taxon>
        <taxon>Tracheophyta</taxon>
        <taxon>Spermatophyta</taxon>
        <taxon>Magnoliopsida</taxon>
        <taxon>Liliopsida</taxon>
        <taxon>Poales</taxon>
        <taxon>Poaceae</taxon>
        <taxon>BOP clade</taxon>
        <taxon>Pooideae</taxon>
        <taxon>Triticodae</taxon>
        <taxon>Triticeae</taxon>
        <taxon>Triticinae</taxon>
        <taxon>Triticum</taxon>
    </lineage>
</organism>
<evidence type="ECO:0000256" key="3">
    <source>
        <dbReference type="ARBA" id="ARBA00009993"/>
    </source>
</evidence>
<dbReference type="CDD" id="cd18322">
    <property type="entry name" value="BTB_POZ_SKP1"/>
    <property type="match status" value="1"/>
</dbReference>
<dbReference type="GeneID" id="123140653"/>
<comment type="pathway">
    <text evidence="2 7">Protein modification; protein ubiquitination.</text>
</comment>
<keyword evidence="5" id="KW-0539">Nucleus</keyword>
<dbReference type="AlphaFoldDB" id="A0A3B6Q8N9"/>
<evidence type="ECO:0000256" key="5">
    <source>
        <dbReference type="ARBA" id="ARBA00023242"/>
    </source>
</evidence>
<dbReference type="GO" id="GO:0005634">
    <property type="term" value="C:nucleus"/>
    <property type="evidence" value="ECO:0000318"/>
    <property type="project" value="GO_Central"/>
</dbReference>
<dbReference type="GO" id="GO:0097602">
    <property type="term" value="F:cullin family protein binding"/>
    <property type="evidence" value="ECO:0000318"/>
    <property type="project" value="GO_Central"/>
</dbReference>
<dbReference type="Pfam" id="PF03931">
    <property type="entry name" value="Skp1_POZ"/>
    <property type="match status" value="1"/>
</dbReference>
<dbReference type="PIRSF" id="PIRSF028729">
    <property type="entry name" value="E3_ubiquit_lig_SCF_Skp"/>
    <property type="match status" value="1"/>
</dbReference>
<comment type="similarity">
    <text evidence="3 7">Belongs to the SKP1 family.</text>
</comment>
<evidence type="ECO:0000256" key="6">
    <source>
        <dbReference type="ARBA" id="ARBA00054396"/>
    </source>
</evidence>
<comment type="subunit">
    <text evidence="7">Part of a SCF (SKP1-cullin-F-box) protein ligase complex.</text>
</comment>
<evidence type="ECO:0000256" key="4">
    <source>
        <dbReference type="ARBA" id="ARBA00022786"/>
    </source>
</evidence>
<dbReference type="RefSeq" id="XP_044415872.1">
    <property type="nucleotide sequence ID" value="XM_044559937.1"/>
</dbReference>
<keyword evidence="4 7" id="KW-0833">Ubl conjugation pathway</keyword>
<dbReference type="Gramene" id="TraesROB_scaffold_016265_01G000300.1">
    <property type="protein sequence ID" value="TraesROB_scaffold_016265_01G000300.1"/>
    <property type="gene ID" value="TraesROB_scaffold_016265_01G000300"/>
</dbReference>
<dbReference type="Gramene" id="TraesSTA6D03G03635760.1">
    <property type="protein sequence ID" value="TraesSTA6D03G03635760.1"/>
    <property type="gene ID" value="TraesSTA6D03G03635760"/>
</dbReference>
<reference evidence="10" key="1">
    <citation type="submission" date="2018-08" db="EMBL/GenBank/DDBJ databases">
        <authorList>
            <person name="Rossello M."/>
        </authorList>
    </citation>
    <scope>NUCLEOTIDE SEQUENCE [LARGE SCALE GENOMIC DNA]</scope>
    <source>
        <strain evidence="10">cv. Chinese Spring</strain>
    </source>
</reference>
<evidence type="ECO:0000256" key="7">
    <source>
        <dbReference type="PIRNR" id="PIRNR028729"/>
    </source>
</evidence>
<dbReference type="Gramene" id="TraesCS6D02G002600.1">
    <property type="protein sequence ID" value="TraesCS6D02G002600.1"/>
    <property type="gene ID" value="TraesCS6D02G002600"/>
</dbReference>
<feature type="domain" description="SKP1 component POZ" evidence="9">
    <location>
        <begin position="10"/>
        <end position="69"/>
    </location>
</feature>
<dbReference type="GO" id="GO:0031146">
    <property type="term" value="P:SCF-dependent proteasomal ubiquitin-dependent protein catabolic process"/>
    <property type="evidence" value="ECO:0000318"/>
    <property type="project" value="GO_Central"/>
</dbReference>
<dbReference type="Gramene" id="TraesMAC6D03G03639910.1">
    <property type="protein sequence ID" value="TraesMAC6D03G03639910.1"/>
    <property type="gene ID" value="TraesMAC6D03G03639910"/>
</dbReference>
<dbReference type="SUPFAM" id="SSF54695">
    <property type="entry name" value="POZ domain"/>
    <property type="match status" value="1"/>
</dbReference>
<dbReference type="PaxDb" id="4565-Traes_6DS_99753D286.1"/>
<protein>
    <recommendedName>
        <fullName evidence="7">SKP1-like protein</fullName>
    </recommendedName>
</protein>
<keyword evidence="11" id="KW-1185">Reference proteome</keyword>
<dbReference type="FunFam" id="3.30.710.10:FF:000170">
    <property type="entry name" value="SKP1-like protein 5"/>
    <property type="match status" value="1"/>
</dbReference>
<dbReference type="Pfam" id="PF01466">
    <property type="entry name" value="Skp1"/>
    <property type="match status" value="1"/>
</dbReference>
<dbReference type="InterPro" id="IPR036296">
    <property type="entry name" value="SKP1-like_dim_sf"/>
</dbReference>
<evidence type="ECO:0000313" key="11">
    <source>
        <dbReference type="Proteomes" id="UP000019116"/>
    </source>
</evidence>
<gene>
    <name evidence="10" type="primary">LOC123140653</name>
</gene>
<dbReference type="Gramene" id="TraesCS6D03G0007800.1">
    <property type="protein sequence ID" value="TraesCS6D03G0007800.1.CDS"/>
    <property type="gene ID" value="TraesCS6D03G0007800"/>
</dbReference>
<evidence type="ECO:0000259" key="8">
    <source>
        <dbReference type="Pfam" id="PF01466"/>
    </source>
</evidence>
<evidence type="ECO:0000313" key="10">
    <source>
        <dbReference type="EnsemblPlants" id="TraesCS6D02G002600.1"/>
    </source>
</evidence>